<feature type="domain" description="Phospholipase C/D" evidence="1">
    <location>
        <begin position="5"/>
        <end position="174"/>
    </location>
</feature>
<proteinExistence type="predicted"/>
<reference evidence="2 3" key="1">
    <citation type="submission" date="2019-03" db="EMBL/GenBank/DDBJ databases">
        <title>Draft genome sequence data and analysis of a Fermenting Bacterium, Soehngenia longevitae strain 1933PT, isolated from petroleum reservoir in Azerbaijan.</title>
        <authorList>
            <person name="Grouzdev D.S."/>
            <person name="Bidzhieva S.K."/>
            <person name="Sokolova D.S."/>
            <person name="Tourova T.P."/>
            <person name="Poltaraus A.B."/>
            <person name="Nazina T.N."/>
        </authorList>
    </citation>
    <scope>NUCLEOTIDE SEQUENCE [LARGE SCALE GENOMIC DNA]</scope>
    <source>
        <strain evidence="2 3">1933P</strain>
    </source>
</reference>
<dbReference type="EMBL" id="SRIB01000011">
    <property type="protein sequence ID" value="TFZ39525.1"/>
    <property type="molecule type" value="Genomic_DNA"/>
</dbReference>
<dbReference type="InterPro" id="IPR029002">
    <property type="entry name" value="PLPC/GPLD1"/>
</dbReference>
<keyword evidence="3" id="KW-1185">Reference proteome</keyword>
<dbReference type="Gene3D" id="1.10.575.10">
    <property type="entry name" value="P1 Nuclease"/>
    <property type="match status" value="1"/>
</dbReference>
<accession>A0A4Z0D2G3</accession>
<evidence type="ECO:0000259" key="1">
    <source>
        <dbReference type="Pfam" id="PF00882"/>
    </source>
</evidence>
<comment type="caution">
    <text evidence="2">The sequence shown here is derived from an EMBL/GenBank/DDBJ whole genome shotgun (WGS) entry which is preliminary data.</text>
</comment>
<dbReference type="AlphaFoldDB" id="A0A4Z0D2G3"/>
<organism evidence="2 3">
    <name type="scientific">Soehngenia longivitae</name>
    <dbReference type="NCBI Taxonomy" id="2562294"/>
    <lineage>
        <taxon>Bacteria</taxon>
        <taxon>Bacillati</taxon>
        <taxon>Bacillota</taxon>
        <taxon>Tissierellia</taxon>
        <taxon>Tissierellales</taxon>
        <taxon>Tissierellaceae</taxon>
        <taxon>Soehngenia</taxon>
    </lineage>
</organism>
<dbReference type="InterPro" id="IPR008947">
    <property type="entry name" value="PLipase_C/P1_nuclease_dom_sf"/>
</dbReference>
<gene>
    <name evidence="2" type="ORF">E4100_07825</name>
</gene>
<dbReference type="SUPFAM" id="SSF48537">
    <property type="entry name" value="Phospholipase C/P1 nuclease"/>
    <property type="match status" value="1"/>
</dbReference>
<dbReference type="Proteomes" id="UP000298381">
    <property type="component" value="Unassembled WGS sequence"/>
</dbReference>
<evidence type="ECO:0000313" key="2">
    <source>
        <dbReference type="EMBL" id="TFZ39525.1"/>
    </source>
</evidence>
<evidence type="ECO:0000313" key="3">
    <source>
        <dbReference type="Proteomes" id="UP000298381"/>
    </source>
</evidence>
<name>A0A4Z0D2G3_9FIRM</name>
<dbReference type="Pfam" id="PF00882">
    <property type="entry name" value="Zn_dep_PLPC"/>
    <property type="match status" value="1"/>
</dbReference>
<dbReference type="OrthoDB" id="2878022at2"/>
<sequence>MLAETHKVIANKIYNEVFDEYGIQLDNNKLLWGSIAPDYLPKYKFIRHYKDESINYVVNEILKIILFTKYVDISIVPQSIVVASLSKKIGIISHYLSDYVCYPHAQRWTFSDSMIKHIKYENNLNDFAKSYKFDQPQSKIYVPDIDLDSLNLHNTKKTIKKFIDQVVEEYNKTASKTASFSNDLDFANFINRKMIFFIIDTMRESVLEGQETLAFQI</sequence>
<dbReference type="GO" id="GO:0016788">
    <property type="term" value="F:hydrolase activity, acting on ester bonds"/>
    <property type="evidence" value="ECO:0007669"/>
    <property type="project" value="InterPro"/>
</dbReference>
<protein>
    <recommendedName>
        <fullName evidence="1">Phospholipase C/D domain-containing protein</fullName>
    </recommendedName>
</protein>